<dbReference type="SUPFAM" id="SSF53850">
    <property type="entry name" value="Periplasmic binding protein-like II"/>
    <property type="match status" value="1"/>
</dbReference>
<evidence type="ECO:0000256" key="2">
    <source>
        <dbReference type="SAM" id="SignalP"/>
    </source>
</evidence>
<feature type="compositionally biased region" description="Low complexity" evidence="1">
    <location>
        <begin position="56"/>
        <end position="66"/>
    </location>
</feature>
<dbReference type="Gene3D" id="3.40.190.10">
    <property type="entry name" value="Periplasmic binding protein-like II"/>
    <property type="match status" value="2"/>
</dbReference>
<evidence type="ECO:0000313" key="3">
    <source>
        <dbReference type="EMBL" id="TPE49412.1"/>
    </source>
</evidence>
<feature type="signal peptide" evidence="2">
    <location>
        <begin position="1"/>
        <end position="27"/>
    </location>
</feature>
<accession>A0A501WKV6</accession>
<dbReference type="AlphaFoldDB" id="A0A501WKV6"/>
<sequence>MLRRVPFLAPMLGLALMLGPAAGPLRAQETGQDQGAKPPEGAAAVSPASQPPASPAPASEEPASQSGPTVILLGTGSLAGVYYPVGVALCRLPNQHRPETGLRCAAVPSEGSVANIEALRAGEAGLALAQTDVAAEAIAGAGAFAQAGPMEDLRAVMSLYPEPLSVVARADAGIASLTDLQGKRVALGQQGSGQRALAETLVAALGWSDASFAETPDLAPEDLAAALCGGRIDAYMIAIGHPALVIRETTRGCDARLVPAGGAAVDRLVADTPALVKAEIPGGVYRGNPDPTPSFGPGATLLTRAETPDPEVRDIISGILGDFDMLTGLVPVLAGLDRKAAVTGGLGAPLHPAAEAYYREAGLLP</sequence>
<organism evidence="3 4">
    <name type="scientific">Amaricoccus solimangrovi</name>
    <dbReference type="NCBI Taxonomy" id="2589815"/>
    <lineage>
        <taxon>Bacteria</taxon>
        <taxon>Pseudomonadati</taxon>
        <taxon>Pseudomonadota</taxon>
        <taxon>Alphaproteobacteria</taxon>
        <taxon>Rhodobacterales</taxon>
        <taxon>Paracoccaceae</taxon>
        <taxon>Amaricoccus</taxon>
    </lineage>
</organism>
<feature type="chain" id="PRO_5021238837" evidence="2">
    <location>
        <begin position="28"/>
        <end position="365"/>
    </location>
</feature>
<dbReference type="NCBIfam" id="TIGR02122">
    <property type="entry name" value="TRAP_TAXI"/>
    <property type="match status" value="1"/>
</dbReference>
<dbReference type="OrthoDB" id="9776669at2"/>
<proteinExistence type="predicted"/>
<keyword evidence="2" id="KW-0732">Signal</keyword>
<dbReference type="RefSeq" id="WP_140454933.1">
    <property type="nucleotide sequence ID" value="NZ_VFRP01000015.1"/>
</dbReference>
<reference evidence="3 4" key="1">
    <citation type="submission" date="2019-06" db="EMBL/GenBank/DDBJ databases">
        <title>A novel bacterium of genus Amaricoccus, isolated from marine sediment.</title>
        <authorList>
            <person name="Huang H."/>
            <person name="Mo K."/>
            <person name="Hu Y."/>
        </authorList>
    </citation>
    <scope>NUCLEOTIDE SEQUENCE [LARGE SCALE GENOMIC DNA]</scope>
    <source>
        <strain evidence="3 4">HB172011</strain>
    </source>
</reference>
<comment type="caution">
    <text evidence="3">The sequence shown here is derived from an EMBL/GenBank/DDBJ whole genome shotgun (WGS) entry which is preliminary data.</text>
</comment>
<evidence type="ECO:0000313" key="4">
    <source>
        <dbReference type="Proteomes" id="UP000319255"/>
    </source>
</evidence>
<gene>
    <name evidence="3" type="ORF">FJM51_14915</name>
</gene>
<dbReference type="PANTHER" id="PTHR42941:SF1">
    <property type="entry name" value="SLL1037 PROTEIN"/>
    <property type="match status" value="1"/>
</dbReference>
<dbReference type="EMBL" id="VFRP01000015">
    <property type="protein sequence ID" value="TPE49412.1"/>
    <property type="molecule type" value="Genomic_DNA"/>
</dbReference>
<dbReference type="PANTHER" id="PTHR42941">
    <property type="entry name" value="SLL1037 PROTEIN"/>
    <property type="match status" value="1"/>
</dbReference>
<dbReference type="InterPro" id="IPR011852">
    <property type="entry name" value="TRAP_TAXI"/>
</dbReference>
<protein>
    <submittedName>
        <fullName evidence="3">TAXI family TRAP transporter solute-binding subunit</fullName>
    </submittedName>
</protein>
<keyword evidence="4" id="KW-1185">Reference proteome</keyword>
<evidence type="ECO:0000256" key="1">
    <source>
        <dbReference type="SAM" id="MobiDB-lite"/>
    </source>
</evidence>
<feature type="region of interest" description="Disordered" evidence="1">
    <location>
        <begin position="25"/>
        <end position="68"/>
    </location>
</feature>
<name>A0A501WKV6_9RHOB</name>
<dbReference type="Proteomes" id="UP000319255">
    <property type="component" value="Unassembled WGS sequence"/>
</dbReference>
<dbReference type="Pfam" id="PF16868">
    <property type="entry name" value="NMT1_3"/>
    <property type="match status" value="1"/>
</dbReference>